<sequence length="319" mass="35699">MKDRFLREIDYIRISVTDRCNFRCRYCMPAQGVGFIPHDQILRFEEIIRIGRLLPRIGIKHIKITGGEPLVRKGVCSLIKDLKALEGIEQVTLTTNGYLLEQAAEKLKAAGIDAVNVSVDTVNRENFTKICRKDGLAEVLRGIDTAQELGIALKVNTVVSGNSAPAELLDVLDFFSSKDITVRFIELMPIGIAERTRVTNADLFNLIKRHHPDITKDDFRSNGPARYYQFGDGKRVGFISAIHDMFCSSCNRVRLTAEGVIKPCLASTVSYNIKRLLRSGAGDAELERALKQAVFHKPVSHHFSNKQKKETRVMNTIGG</sequence>
<dbReference type="Pfam" id="PF04055">
    <property type="entry name" value="Radical_SAM"/>
    <property type="match status" value="1"/>
</dbReference>
<proteinExistence type="predicted"/>
<evidence type="ECO:0000259" key="13">
    <source>
        <dbReference type="PROSITE" id="PS51918"/>
    </source>
</evidence>
<dbReference type="GO" id="GO:0061798">
    <property type="term" value="F:GTP 3',8'-cyclase activity"/>
    <property type="evidence" value="ECO:0007669"/>
    <property type="project" value="UniProtKB-EC"/>
</dbReference>
<dbReference type="Proteomes" id="UP000014634">
    <property type="component" value="Unassembled WGS sequence"/>
</dbReference>
<dbReference type="InterPro" id="IPR013785">
    <property type="entry name" value="Aldolase_TIM"/>
</dbReference>
<keyword evidence="7" id="KW-0408">Iron</keyword>
<dbReference type="GO" id="GO:0006777">
    <property type="term" value="P:Mo-molybdopterin cofactor biosynthetic process"/>
    <property type="evidence" value="ECO:0007669"/>
    <property type="project" value="UniProtKB-KW"/>
</dbReference>
<evidence type="ECO:0000256" key="8">
    <source>
        <dbReference type="ARBA" id="ARBA00023014"/>
    </source>
</evidence>
<keyword evidence="3" id="KW-0004">4Fe-4S</keyword>
<evidence type="ECO:0000256" key="6">
    <source>
        <dbReference type="ARBA" id="ARBA00022741"/>
    </source>
</evidence>
<keyword evidence="10" id="KW-0501">Molybdenum cofactor biosynthesis</keyword>
<dbReference type="InterPro" id="IPR050105">
    <property type="entry name" value="MoCo_biosynth_MoaA/MoaC"/>
</dbReference>
<dbReference type="GO" id="GO:0046872">
    <property type="term" value="F:metal ion binding"/>
    <property type="evidence" value="ECO:0007669"/>
    <property type="project" value="UniProtKB-KW"/>
</dbReference>
<dbReference type="PROSITE" id="PS51918">
    <property type="entry name" value="RADICAL_SAM"/>
    <property type="match status" value="1"/>
</dbReference>
<dbReference type="EC" id="4.1.99.22" evidence="2"/>
<evidence type="ECO:0000313" key="15">
    <source>
        <dbReference type="Proteomes" id="UP000014634"/>
    </source>
</evidence>
<dbReference type="PANTHER" id="PTHR22960">
    <property type="entry name" value="MOLYBDOPTERIN COFACTOR SYNTHESIS PROTEIN A"/>
    <property type="match status" value="1"/>
</dbReference>
<dbReference type="InterPro" id="IPR040064">
    <property type="entry name" value="MoaA-like"/>
</dbReference>
<feature type="domain" description="Radical SAM core" evidence="13">
    <location>
        <begin position="4"/>
        <end position="217"/>
    </location>
</feature>
<evidence type="ECO:0000256" key="11">
    <source>
        <dbReference type="ARBA" id="ARBA00023239"/>
    </source>
</evidence>
<dbReference type="EMBL" id="ATFE01000019">
    <property type="protein sequence ID" value="EPF27603.1"/>
    <property type="molecule type" value="Genomic_DNA"/>
</dbReference>
<dbReference type="SFLD" id="SFLDG01067">
    <property type="entry name" value="SPASM/twitch_domain_containing"/>
    <property type="match status" value="1"/>
</dbReference>
<dbReference type="InterPro" id="IPR010505">
    <property type="entry name" value="MoaA_twitch"/>
</dbReference>
<dbReference type="CDD" id="cd01335">
    <property type="entry name" value="Radical_SAM"/>
    <property type="match status" value="1"/>
</dbReference>
<dbReference type="InterPro" id="IPR013483">
    <property type="entry name" value="MoaA"/>
</dbReference>
<dbReference type="SFLD" id="SFLDS00029">
    <property type="entry name" value="Radical_SAM"/>
    <property type="match status" value="1"/>
</dbReference>
<dbReference type="InterPro" id="IPR007197">
    <property type="entry name" value="rSAM"/>
</dbReference>
<reference evidence="14 15" key="1">
    <citation type="submission" date="2013-04" db="EMBL/GenBank/DDBJ databases">
        <title>The Genome Sequence of Treponema medium ATCC 700293.</title>
        <authorList>
            <consortium name="The Broad Institute Genomics Platform"/>
            <person name="Earl A."/>
            <person name="Ward D."/>
            <person name="Feldgarden M."/>
            <person name="Gevers D."/>
            <person name="Leonetti C."/>
            <person name="Blanton J.M."/>
            <person name="Dewhirst F.E."/>
            <person name="Izard J."/>
            <person name="Walker B."/>
            <person name="Young S."/>
            <person name="Zeng Q."/>
            <person name="Gargeya S."/>
            <person name="Fitzgerald M."/>
            <person name="Haas B."/>
            <person name="Abouelleil A."/>
            <person name="Allen A.W."/>
            <person name="Alvarado L."/>
            <person name="Arachchi H.M."/>
            <person name="Berlin A.M."/>
            <person name="Chapman S.B."/>
            <person name="Gainer-Dewar J."/>
            <person name="Goldberg J."/>
            <person name="Griggs A."/>
            <person name="Gujja S."/>
            <person name="Hansen M."/>
            <person name="Howarth C."/>
            <person name="Imamovic A."/>
            <person name="Ireland A."/>
            <person name="Larimer J."/>
            <person name="McCowan C."/>
            <person name="Murphy C."/>
            <person name="Pearson M."/>
            <person name="Poon T.W."/>
            <person name="Priest M."/>
            <person name="Roberts A."/>
            <person name="Saif S."/>
            <person name="Shea T."/>
            <person name="Sisk P."/>
            <person name="Sykes S."/>
            <person name="Wortman J."/>
            <person name="Nusbaum C."/>
            <person name="Birren B."/>
        </authorList>
    </citation>
    <scope>NUCLEOTIDE SEQUENCE [LARGE SCALE GENOMIC DNA]</scope>
    <source>
        <strain evidence="14 15">ATCC 700293</strain>
    </source>
</reference>
<dbReference type="GO" id="GO:0051539">
    <property type="term" value="F:4 iron, 4 sulfur cluster binding"/>
    <property type="evidence" value="ECO:0007669"/>
    <property type="project" value="UniProtKB-KW"/>
</dbReference>
<accession>A0AA87NK12</accession>
<dbReference type="AlphaFoldDB" id="A0AA87NK12"/>
<organism evidence="14 15">
    <name type="scientific">Treponema medium ATCC 700293</name>
    <dbReference type="NCBI Taxonomy" id="1125700"/>
    <lineage>
        <taxon>Bacteria</taxon>
        <taxon>Pseudomonadati</taxon>
        <taxon>Spirochaetota</taxon>
        <taxon>Spirochaetia</taxon>
        <taxon>Spirochaetales</taxon>
        <taxon>Treponemataceae</taxon>
        <taxon>Treponema</taxon>
    </lineage>
</organism>
<dbReference type="NCBIfam" id="TIGR02666">
    <property type="entry name" value="moaA"/>
    <property type="match status" value="1"/>
</dbReference>
<dbReference type="SMART" id="SM00729">
    <property type="entry name" value="Elp3"/>
    <property type="match status" value="1"/>
</dbReference>
<dbReference type="PANTHER" id="PTHR22960:SF0">
    <property type="entry name" value="MOLYBDENUM COFACTOR BIOSYNTHESIS PROTEIN 1"/>
    <property type="match status" value="1"/>
</dbReference>
<evidence type="ECO:0000256" key="2">
    <source>
        <dbReference type="ARBA" id="ARBA00012167"/>
    </source>
</evidence>
<dbReference type="Gene3D" id="3.20.20.70">
    <property type="entry name" value="Aldolase class I"/>
    <property type="match status" value="1"/>
</dbReference>
<evidence type="ECO:0000256" key="10">
    <source>
        <dbReference type="ARBA" id="ARBA00023150"/>
    </source>
</evidence>
<keyword evidence="9" id="KW-0342">GTP-binding</keyword>
<dbReference type="SFLD" id="SFLDG01386">
    <property type="entry name" value="main_SPASM_domain-containing"/>
    <property type="match status" value="1"/>
</dbReference>
<dbReference type="Pfam" id="PF06463">
    <property type="entry name" value="Mob_synth_C"/>
    <property type="match status" value="1"/>
</dbReference>
<dbReference type="SFLD" id="SFLDG01383">
    <property type="entry name" value="cyclic_pyranopterin_phosphate"/>
    <property type="match status" value="1"/>
</dbReference>
<protein>
    <recommendedName>
        <fullName evidence="2">GTP 3',8-cyclase</fullName>
        <ecNumber evidence="2">4.1.99.22</ecNumber>
    </recommendedName>
</protein>
<comment type="cofactor">
    <cofactor evidence="1">
        <name>[4Fe-4S] cluster</name>
        <dbReference type="ChEBI" id="CHEBI:49883"/>
    </cofactor>
</comment>
<evidence type="ECO:0000256" key="12">
    <source>
        <dbReference type="ARBA" id="ARBA00048697"/>
    </source>
</evidence>
<dbReference type="GO" id="GO:0005525">
    <property type="term" value="F:GTP binding"/>
    <property type="evidence" value="ECO:0007669"/>
    <property type="project" value="UniProtKB-KW"/>
</dbReference>
<dbReference type="GO" id="GO:0061799">
    <property type="term" value="F:cyclic pyranopterin monophosphate synthase activity"/>
    <property type="evidence" value="ECO:0007669"/>
    <property type="project" value="TreeGrafter"/>
</dbReference>
<dbReference type="SUPFAM" id="SSF102114">
    <property type="entry name" value="Radical SAM enzymes"/>
    <property type="match status" value="1"/>
</dbReference>
<keyword evidence="5" id="KW-0479">Metal-binding</keyword>
<keyword evidence="11" id="KW-0456">Lyase</keyword>
<evidence type="ECO:0000256" key="5">
    <source>
        <dbReference type="ARBA" id="ARBA00022723"/>
    </source>
</evidence>
<dbReference type="RefSeq" id="WP_016524276.1">
    <property type="nucleotide sequence ID" value="NZ_KE332517.1"/>
</dbReference>
<evidence type="ECO:0000256" key="3">
    <source>
        <dbReference type="ARBA" id="ARBA00022485"/>
    </source>
</evidence>
<keyword evidence="4" id="KW-0949">S-adenosyl-L-methionine</keyword>
<dbReference type="InterPro" id="IPR006638">
    <property type="entry name" value="Elp3/MiaA/NifB-like_rSAM"/>
</dbReference>
<dbReference type="InterPro" id="IPR058240">
    <property type="entry name" value="rSAM_sf"/>
</dbReference>
<name>A0AA87NK12_TREMD</name>
<dbReference type="PROSITE" id="PS01305">
    <property type="entry name" value="MOAA_NIFB_PQQE"/>
    <property type="match status" value="1"/>
</dbReference>
<keyword evidence="6" id="KW-0547">Nucleotide-binding</keyword>
<comment type="caution">
    <text evidence="14">The sequence shown here is derived from an EMBL/GenBank/DDBJ whole genome shotgun (WGS) entry which is preliminary data.</text>
</comment>
<keyword evidence="8" id="KW-0411">Iron-sulfur</keyword>
<evidence type="ECO:0000256" key="7">
    <source>
        <dbReference type="ARBA" id="ARBA00023004"/>
    </source>
</evidence>
<evidence type="ECO:0000256" key="9">
    <source>
        <dbReference type="ARBA" id="ARBA00023134"/>
    </source>
</evidence>
<evidence type="ECO:0000256" key="1">
    <source>
        <dbReference type="ARBA" id="ARBA00001966"/>
    </source>
</evidence>
<dbReference type="InterPro" id="IPR000385">
    <property type="entry name" value="MoaA_NifB_PqqE_Fe-S-bd_CS"/>
</dbReference>
<evidence type="ECO:0000313" key="14">
    <source>
        <dbReference type="EMBL" id="EPF27603.1"/>
    </source>
</evidence>
<evidence type="ECO:0000256" key="4">
    <source>
        <dbReference type="ARBA" id="ARBA00022691"/>
    </source>
</evidence>
<comment type="catalytic activity">
    <reaction evidence="12">
        <text>GTP + AH2 + S-adenosyl-L-methionine = (8S)-3',8-cyclo-7,8-dihydroguanosine 5'-triphosphate + 5'-deoxyadenosine + L-methionine + A + H(+)</text>
        <dbReference type="Rhea" id="RHEA:49576"/>
        <dbReference type="ChEBI" id="CHEBI:13193"/>
        <dbReference type="ChEBI" id="CHEBI:15378"/>
        <dbReference type="ChEBI" id="CHEBI:17319"/>
        <dbReference type="ChEBI" id="CHEBI:17499"/>
        <dbReference type="ChEBI" id="CHEBI:37565"/>
        <dbReference type="ChEBI" id="CHEBI:57844"/>
        <dbReference type="ChEBI" id="CHEBI:59789"/>
        <dbReference type="ChEBI" id="CHEBI:131766"/>
        <dbReference type="EC" id="4.1.99.22"/>
    </reaction>
</comment>
<dbReference type="CDD" id="cd21117">
    <property type="entry name" value="Twitch_MoaA"/>
    <property type="match status" value="1"/>
</dbReference>
<gene>
    <name evidence="14" type="ORF">HMPREF9195_02355</name>
</gene>